<dbReference type="InParanoid" id="A8NPA2"/>
<dbReference type="RefSeq" id="XP_001835294.1">
    <property type="nucleotide sequence ID" value="XM_001835242.1"/>
</dbReference>
<keyword evidence="5" id="KW-0408">Iron</keyword>
<comment type="cofactor">
    <cofactor evidence="1">
        <name>Fe(2+)</name>
        <dbReference type="ChEBI" id="CHEBI:29033"/>
    </cofactor>
</comment>
<keyword evidence="4" id="KW-0560">Oxidoreductase</keyword>
<keyword evidence="3" id="KW-0223">Dioxygenase</keyword>
<gene>
    <name evidence="7" type="ORF">CC1G_10221</name>
</gene>
<name>A8NPA2_COPC7</name>
<accession>A8NPA2</accession>
<dbReference type="Proteomes" id="UP000001861">
    <property type="component" value="Unassembled WGS sequence"/>
</dbReference>
<dbReference type="OMA" id="RETIFHR"/>
<comment type="caution">
    <text evidence="7">The sequence shown here is derived from an EMBL/GenBank/DDBJ whole genome shotgun (WGS) entry which is preliminary data.</text>
</comment>
<evidence type="ECO:0000259" key="6">
    <source>
        <dbReference type="Pfam" id="PF12851"/>
    </source>
</evidence>
<dbReference type="EMBL" id="AACS02000012">
    <property type="protein sequence ID" value="EAU86499.1"/>
    <property type="molecule type" value="Genomic_DNA"/>
</dbReference>
<reference evidence="7 8" key="1">
    <citation type="journal article" date="2010" name="Proc. Natl. Acad. Sci. U.S.A.">
        <title>Insights into evolution of multicellular fungi from the assembled chromosomes of the mushroom Coprinopsis cinerea (Coprinus cinereus).</title>
        <authorList>
            <person name="Stajich J.E."/>
            <person name="Wilke S.K."/>
            <person name="Ahren D."/>
            <person name="Au C.H."/>
            <person name="Birren B.W."/>
            <person name="Borodovsky M."/>
            <person name="Burns C."/>
            <person name="Canback B."/>
            <person name="Casselton L.A."/>
            <person name="Cheng C.K."/>
            <person name="Deng J."/>
            <person name="Dietrich F.S."/>
            <person name="Fargo D.C."/>
            <person name="Farman M.L."/>
            <person name="Gathman A.C."/>
            <person name="Goldberg J."/>
            <person name="Guigo R."/>
            <person name="Hoegger P.J."/>
            <person name="Hooker J.B."/>
            <person name="Huggins A."/>
            <person name="James T.Y."/>
            <person name="Kamada T."/>
            <person name="Kilaru S."/>
            <person name="Kodira C."/>
            <person name="Kues U."/>
            <person name="Kupfer D."/>
            <person name="Kwan H.S."/>
            <person name="Lomsadze A."/>
            <person name="Li W."/>
            <person name="Lilly W.W."/>
            <person name="Ma L.J."/>
            <person name="Mackey A.J."/>
            <person name="Manning G."/>
            <person name="Martin F."/>
            <person name="Muraguchi H."/>
            <person name="Natvig D.O."/>
            <person name="Palmerini H."/>
            <person name="Ramesh M.A."/>
            <person name="Rehmeyer C.J."/>
            <person name="Roe B.A."/>
            <person name="Shenoy N."/>
            <person name="Stanke M."/>
            <person name="Ter-Hovhannisyan V."/>
            <person name="Tunlid A."/>
            <person name="Velagapudi R."/>
            <person name="Vision T.J."/>
            <person name="Zeng Q."/>
            <person name="Zolan M.E."/>
            <person name="Pukkila P.J."/>
        </authorList>
    </citation>
    <scope>NUCLEOTIDE SEQUENCE [LARGE SCALE GENOMIC DNA]</scope>
    <source>
        <strain evidence="8">Okayama-7 / 130 / ATCC MYA-4618 / FGSC 9003</strain>
    </source>
</reference>
<dbReference type="GeneID" id="6011820"/>
<dbReference type="AlphaFoldDB" id="A8NPA2"/>
<proteinExistence type="predicted"/>
<evidence type="ECO:0000256" key="1">
    <source>
        <dbReference type="ARBA" id="ARBA00001954"/>
    </source>
</evidence>
<sequence length="384" mass="43198">MPTLPAFDLSSAAKLSLRYGRYCQALFRSKLTLESSPPEHPDLDLHLRVEAHQLVTVAEVAYDHQFTLQWKFEDLASNVVRAQMSNEDPREASLLARFPPIWSANPDGLLPLRTSPLVCLDKKGIIGWWYMPGCITESRQATIYNAVKALSKRRSTPLRQDSQGNWRSHPRHFSCGQELKSGVATFASCWFQQAHDGPLDLPAPSASLKSPNSQQFIRDMMESFAVLGGVIAITQPWLFDTGLEVLESLHRRNVNMNDIDMLDAVLDFWSNPFTAFSVITNRESTIHRDISSPTWAFDLIYTGGTYRDGRLESPTLGGRFLYDPGTVIVGLGSLIRHGVAPVEGDRLCIVSYFRESMLDRASHYRGAKPPTATQLRDFYFDTLM</sequence>
<keyword evidence="2" id="KW-0479">Metal-binding</keyword>
<evidence type="ECO:0000256" key="5">
    <source>
        <dbReference type="ARBA" id="ARBA00023004"/>
    </source>
</evidence>
<evidence type="ECO:0000256" key="4">
    <source>
        <dbReference type="ARBA" id="ARBA00023002"/>
    </source>
</evidence>
<dbReference type="Gene3D" id="3.60.130.30">
    <property type="match status" value="1"/>
</dbReference>
<dbReference type="GO" id="GO:0046872">
    <property type="term" value="F:metal ion binding"/>
    <property type="evidence" value="ECO:0007669"/>
    <property type="project" value="UniProtKB-KW"/>
</dbReference>
<feature type="domain" description="2OGFeDO JBP1/TET oxygenase" evidence="6">
    <location>
        <begin position="189"/>
        <end position="355"/>
    </location>
</feature>
<dbReference type="OrthoDB" id="3200752at2759"/>
<dbReference type="Pfam" id="PF12851">
    <property type="entry name" value="Tet_JBP"/>
    <property type="match status" value="1"/>
</dbReference>
<evidence type="ECO:0000313" key="8">
    <source>
        <dbReference type="Proteomes" id="UP000001861"/>
    </source>
</evidence>
<keyword evidence="8" id="KW-1185">Reference proteome</keyword>
<protein>
    <recommendedName>
        <fullName evidence="6">2OGFeDO JBP1/TET oxygenase domain-containing protein</fullName>
    </recommendedName>
</protein>
<dbReference type="InterPro" id="IPR024779">
    <property type="entry name" value="2OGFeDO_JBP1/TET_oxygenase_dom"/>
</dbReference>
<evidence type="ECO:0000256" key="2">
    <source>
        <dbReference type="ARBA" id="ARBA00022723"/>
    </source>
</evidence>
<dbReference type="GO" id="GO:0051213">
    <property type="term" value="F:dioxygenase activity"/>
    <property type="evidence" value="ECO:0007669"/>
    <property type="project" value="UniProtKB-KW"/>
</dbReference>
<organism evidence="7 8">
    <name type="scientific">Coprinopsis cinerea (strain Okayama-7 / 130 / ATCC MYA-4618 / FGSC 9003)</name>
    <name type="common">Inky cap fungus</name>
    <name type="synonym">Hormographiella aspergillata</name>
    <dbReference type="NCBI Taxonomy" id="240176"/>
    <lineage>
        <taxon>Eukaryota</taxon>
        <taxon>Fungi</taxon>
        <taxon>Dikarya</taxon>
        <taxon>Basidiomycota</taxon>
        <taxon>Agaricomycotina</taxon>
        <taxon>Agaricomycetes</taxon>
        <taxon>Agaricomycetidae</taxon>
        <taxon>Agaricales</taxon>
        <taxon>Agaricineae</taxon>
        <taxon>Psathyrellaceae</taxon>
        <taxon>Coprinopsis</taxon>
    </lineage>
</organism>
<dbReference type="KEGG" id="cci:CC1G_10221"/>
<evidence type="ECO:0000313" key="7">
    <source>
        <dbReference type="EMBL" id="EAU86499.1"/>
    </source>
</evidence>
<dbReference type="VEuPathDB" id="FungiDB:CC1G_10221"/>
<evidence type="ECO:0000256" key="3">
    <source>
        <dbReference type="ARBA" id="ARBA00022964"/>
    </source>
</evidence>